<accession>A0A6J2VDA6</accession>
<dbReference type="OrthoDB" id="5958224at2759"/>
<dbReference type="InterPro" id="IPR017855">
    <property type="entry name" value="SMAD-like_dom_sf"/>
</dbReference>
<gene>
    <name evidence="10" type="primary">irf9</name>
</gene>
<dbReference type="GO" id="GO:0000978">
    <property type="term" value="F:RNA polymerase II cis-regulatory region sequence-specific DNA binding"/>
    <property type="evidence" value="ECO:0007669"/>
    <property type="project" value="TreeGrafter"/>
</dbReference>
<reference evidence="10" key="1">
    <citation type="submission" date="2025-08" db="UniProtKB">
        <authorList>
            <consortium name="RefSeq"/>
        </authorList>
    </citation>
    <scope>IDENTIFICATION</scope>
</reference>
<dbReference type="InterPro" id="IPR036388">
    <property type="entry name" value="WH-like_DNA-bd_sf"/>
</dbReference>
<dbReference type="SMART" id="SM01243">
    <property type="entry name" value="IRF-3"/>
    <property type="match status" value="1"/>
</dbReference>
<evidence type="ECO:0000313" key="10">
    <source>
        <dbReference type="RefSeq" id="XP_030629793.1"/>
    </source>
</evidence>
<dbReference type="GO" id="GO:0000981">
    <property type="term" value="F:DNA-binding transcription factor activity, RNA polymerase II-specific"/>
    <property type="evidence" value="ECO:0007669"/>
    <property type="project" value="TreeGrafter"/>
</dbReference>
<evidence type="ECO:0000313" key="9">
    <source>
        <dbReference type="Proteomes" id="UP000504632"/>
    </source>
</evidence>
<dbReference type="PANTHER" id="PTHR11949:SF26">
    <property type="entry name" value="INTERFERON REGULATORY FACTOR 9"/>
    <property type="match status" value="1"/>
</dbReference>
<dbReference type="Gene3D" id="1.10.10.10">
    <property type="entry name" value="Winged helix-like DNA-binding domain superfamily/Winged helix DNA-binding domain"/>
    <property type="match status" value="1"/>
</dbReference>
<keyword evidence="2" id="KW-0805">Transcription regulation</keyword>
<dbReference type="PANTHER" id="PTHR11949">
    <property type="entry name" value="INTERFERON REGULATORY FACTOR"/>
    <property type="match status" value="1"/>
</dbReference>
<keyword evidence="6" id="KW-0539">Nucleus</keyword>
<dbReference type="InterPro" id="IPR019471">
    <property type="entry name" value="Interferon_reg_factor-3"/>
</dbReference>
<dbReference type="GO" id="GO:0002376">
    <property type="term" value="P:immune system process"/>
    <property type="evidence" value="ECO:0007669"/>
    <property type="project" value="TreeGrafter"/>
</dbReference>
<evidence type="ECO:0000256" key="6">
    <source>
        <dbReference type="ARBA" id="ARBA00023242"/>
    </source>
</evidence>
<keyword evidence="3" id="KW-0238">DNA-binding</keyword>
<dbReference type="FunFam" id="2.60.200.10:FF:000019">
    <property type="entry name" value="Interferon regulatory factor 9"/>
    <property type="match status" value="1"/>
</dbReference>
<dbReference type="AlphaFoldDB" id="A0A6J2VDA6"/>
<feature type="domain" description="IRF tryptophan pentad repeat" evidence="8">
    <location>
        <begin position="9"/>
        <end position="116"/>
    </location>
</feature>
<protein>
    <submittedName>
        <fullName evidence="10">Interferon regulatory factor 9</fullName>
    </submittedName>
</protein>
<organism evidence="9 10">
    <name type="scientific">Chanos chanos</name>
    <name type="common">Milkfish</name>
    <name type="synonym">Mugil chanos</name>
    <dbReference type="NCBI Taxonomy" id="29144"/>
    <lineage>
        <taxon>Eukaryota</taxon>
        <taxon>Metazoa</taxon>
        <taxon>Chordata</taxon>
        <taxon>Craniata</taxon>
        <taxon>Vertebrata</taxon>
        <taxon>Euteleostomi</taxon>
        <taxon>Actinopterygii</taxon>
        <taxon>Neopterygii</taxon>
        <taxon>Teleostei</taxon>
        <taxon>Ostariophysi</taxon>
        <taxon>Gonorynchiformes</taxon>
        <taxon>Chanidae</taxon>
        <taxon>Chanos</taxon>
    </lineage>
</organism>
<dbReference type="Gene3D" id="2.60.200.10">
    <property type="match status" value="1"/>
</dbReference>
<dbReference type="InterPro" id="IPR001346">
    <property type="entry name" value="Interferon_reg_fact_DNA-bd_dom"/>
</dbReference>
<feature type="compositionally biased region" description="Basic and acidic residues" evidence="7">
    <location>
        <begin position="124"/>
        <end position="134"/>
    </location>
</feature>
<dbReference type="RefSeq" id="XP_030629793.1">
    <property type="nucleotide sequence ID" value="XM_030773933.1"/>
</dbReference>
<dbReference type="FunFam" id="1.10.10.10:FF:000041">
    <property type="entry name" value="Interferon regulatory factor 4"/>
    <property type="match status" value="1"/>
</dbReference>
<evidence type="ECO:0000256" key="4">
    <source>
        <dbReference type="ARBA" id="ARBA00023159"/>
    </source>
</evidence>
<dbReference type="GO" id="GO:0045944">
    <property type="term" value="P:positive regulation of transcription by RNA polymerase II"/>
    <property type="evidence" value="ECO:0007669"/>
    <property type="project" value="UniProtKB-ARBA"/>
</dbReference>
<dbReference type="InParanoid" id="A0A6J2VDA6"/>
<sequence length="439" mass="49473">MASGKIRSTRRLRAWMVEQVNSGKYPGLIWDNTEKTMFRIPWKHAGKQDFRSEEDAAIFKAWAEFKGKLSEDGRSDPASWKTRLRCALNKSPEFSEVTERSQLDISEPYKVYRLVPMAEQGVAEMKRQGRERTVKNKKRMKRYSSESESEEDVPAKQIKEEITAVQPITMSVQEVDTNTANEISLHPEELTDSIVTLKSDGVINEIQLNFTIETIPPSAATRELHSFLVTVHYVGQEVLRREIVGSDFRIAFQPCSPLPPSPPSLNGTVFHRIPLPEPPAEMTSNPDLGPRLQAISTLLPFMEKGVALTSTGSGIYAKRFCQGRVFWRGPHTTKAGPHKLERAGEPTMLFNRETFKQELESFRTTGIAPPQSSFTMCFGEELHDTDDPSDKHIIIKISLPWAEKQTEDAQVFRNSINLLHNLASSSPNGEVTLNLVPVP</sequence>
<dbReference type="PROSITE" id="PS00601">
    <property type="entry name" value="IRF_1"/>
    <property type="match status" value="1"/>
</dbReference>
<dbReference type="Proteomes" id="UP000504632">
    <property type="component" value="Chromosome 5"/>
</dbReference>
<keyword evidence="5" id="KW-0804">Transcription</keyword>
<name>A0A6J2VDA6_CHACN</name>
<dbReference type="CTD" id="10379"/>
<evidence type="ECO:0000256" key="7">
    <source>
        <dbReference type="SAM" id="MobiDB-lite"/>
    </source>
</evidence>
<evidence type="ECO:0000259" key="8">
    <source>
        <dbReference type="PROSITE" id="PS51507"/>
    </source>
</evidence>
<dbReference type="SMART" id="SM00348">
    <property type="entry name" value="IRF"/>
    <property type="match status" value="1"/>
</dbReference>
<evidence type="ECO:0000256" key="5">
    <source>
        <dbReference type="ARBA" id="ARBA00023163"/>
    </source>
</evidence>
<dbReference type="SUPFAM" id="SSF49879">
    <property type="entry name" value="SMAD/FHA domain"/>
    <property type="match status" value="1"/>
</dbReference>
<dbReference type="CDD" id="cd00103">
    <property type="entry name" value="IRF"/>
    <property type="match status" value="1"/>
</dbReference>
<dbReference type="PROSITE" id="PS51507">
    <property type="entry name" value="IRF_2"/>
    <property type="match status" value="1"/>
</dbReference>
<dbReference type="SUPFAM" id="SSF46785">
    <property type="entry name" value="Winged helix' DNA-binding domain"/>
    <property type="match status" value="1"/>
</dbReference>
<dbReference type="Pfam" id="PF00605">
    <property type="entry name" value="IRF"/>
    <property type="match status" value="1"/>
</dbReference>
<dbReference type="InterPro" id="IPR019817">
    <property type="entry name" value="Interferon_reg_fac_CS"/>
</dbReference>
<dbReference type="GO" id="GO:0005634">
    <property type="term" value="C:nucleus"/>
    <property type="evidence" value="ECO:0007669"/>
    <property type="project" value="UniProtKB-SubCell"/>
</dbReference>
<evidence type="ECO:0000256" key="1">
    <source>
        <dbReference type="ARBA" id="ARBA00004123"/>
    </source>
</evidence>
<evidence type="ECO:0000256" key="2">
    <source>
        <dbReference type="ARBA" id="ARBA00023015"/>
    </source>
</evidence>
<feature type="region of interest" description="Disordered" evidence="7">
    <location>
        <begin position="124"/>
        <end position="155"/>
    </location>
</feature>
<keyword evidence="9" id="KW-1185">Reference proteome</keyword>
<comment type="subcellular location">
    <subcellularLocation>
        <location evidence="1">Nucleus</location>
    </subcellularLocation>
</comment>
<proteinExistence type="predicted"/>
<keyword evidence="4" id="KW-0010">Activator</keyword>
<dbReference type="GeneID" id="115811642"/>
<dbReference type="InterPro" id="IPR036390">
    <property type="entry name" value="WH_DNA-bd_sf"/>
</dbReference>
<dbReference type="InterPro" id="IPR008984">
    <property type="entry name" value="SMAD_FHA_dom_sf"/>
</dbReference>
<dbReference type="Pfam" id="PF10401">
    <property type="entry name" value="IRF-3"/>
    <property type="match status" value="1"/>
</dbReference>
<dbReference type="PRINTS" id="PR00267">
    <property type="entry name" value="INTFRNREGFCT"/>
</dbReference>
<evidence type="ECO:0000256" key="3">
    <source>
        <dbReference type="ARBA" id="ARBA00023125"/>
    </source>
</evidence>